<reference evidence="2" key="1">
    <citation type="journal article" date="2019" name="Int. J. Syst. Evol. Microbiol.">
        <title>The Global Catalogue of Microorganisms (GCM) 10K type strain sequencing project: providing services to taxonomists for standard genome sequencing and annotation.</title>
        <authorList>
            <consortium name="The Broad Institute Genomics Platform"/>
            <consortium name="The Broad Institute Genome Sequencing Center for Infectious Disease"/>
            <person name="Wu L."/>
            <person name="Ma J."/>
        </authorList>
    </citation>
    <scope>NUCLEOTIDE SEQUENCE [LARGE SCALE GENOMIC DNA]</scope>
    <source>
        <strain evidence="2">KCTC 42443</strain>
    </source>
</reference>
<proteinExistence type="predicted"/>
<evidence type="ECO:0000313" key="2">
    <source>
        <dbReference type="Proteomes" id="UP000609802"/>
    </source>
</evidence>
<name>A0ABQ3IRD5_9RHOB</name>
<comment type="caution">
    <text evidence="1">The sequence shown here is derived from an EMBL/GenBank/DDBJ whole genome shotgun (WGS) entry which is preliminary data.</text>
</comment>
<keyword evidence="2" id="KW-1185">Reference proteome</keyword>
<accession>A0ABQ3IRD5</accession>
<dbReference type="EMBL" id="BNCH01000001">
    <property type="protein sequence ID" value="GHE88567.1"/>
    <property type="molecule type" value="Genomic_DNA"/>
</dbReference>
<sequence>MTDRPIIFSAPMIRAILEGRKTQTRRVMTLSNTLMNGDAWSTYDREQTWDWVGAWVDPGPSPAGNPGPYLKLPFLAGDDATLSGCVMRVYPKIQPGTRLWVREAHYLTDDGESEYAVYAADQGDVDEHLANMQATMASWPNIDWSKHLRLRPSIHMPRWASRLTLVVDDVRVQRLQDISEADAIAEGCPGFVSHDGEYGEPPREDFHDLWNSINGPDAWDANPWVFALTFTPHNTNIDQMEQDQ</sequence>
<protein>
    <submittedName>
        <fullName evidence="1">Phage-like protein</fullName>
    </submittedName>
</protein>
<evidence type="ECO:0000313" key="1">
    <source>
        <dbReference type="EMBL" id="GHE88567.1"/>
    </source>
</evidence>
<gene>
    <name evidence="1" type="ORF">GCM10016455_05870</name>
</gene>
<dbReference type="RefSeq" id="WP_191284970.1">
    <property type="nucleotide sequence ID" value="NZ_BNCH01000001.1"/>
</dbReference>
<dbReference type="Proteomes" id="UP000609802">
    <property type="component" value="Unassembled WGS sequence"/>
</dbReference>
<organism evidence="1 2">
    <name type="scientific">Aliiroseovarius zhejiangensis</name>
    <dbReference type="NCBI Taxonomy" id="1632025"/>
    <lineage>
        <taxon>Bacteria</taxon>
        <taxon>Pseudomonadati</taxon>
        <taxon>Pseudomonadota</taxon>
        <taxon>Alphaproteobacteria</taxon>
        <taxon>Rhodobacterales</taxon>
        <taxon>Paracoccaceae</taxon>
        <taxon>Aliiroseovarius</taxon>
    </lineage>
</organism>